<feature type="compositionally biased region" description="Basic and acidic residues" evidence="1">
    <location>
        <begin position="310"/>
        <end position="324"/>
    </location>
</feature>
<feature type="compositionally biased region" description="Low complexity" evidence="1">
    <location>
        <begin position="26"/>
        <end position="49"/>
    </location>
</feature>
<organism evidence="2 3">
    <name type="scientific">Ameiurus melas</name>
    <name type="common">Black bullhead</name>
    <name type="synonym">Silurus melas</name>
    <dbReference type="NCBI Taxonomy" id="219545"/>
    <lineage>
        <taxon>Eukaryota</taxon>
        <taxon>Metazoa</taxon>
        <taxon>Chordata</taxon>
        <taxon>Craniata</taxon>
        <taxon>Vertebrata</taxon>
        <taxon>Euteleostomi</taxon>
        <taxon>Actinopterygii</taxon>
        <taxon>Neopterygii</taxon>
        <taxon>Teleostei</taxon>
        <taxon>Ostariophysi</taxon>
        <taxon>Siluriformes</taxon>
        <taxon>Ictaluridae</taxon>
        <taxon>Ameiurus</taxon>
    </lineage>
</organism>
<feature type="compositionally biased region" description="Basic and acidic residues" evidence="1">
    <location>
        <begin position="213"/>
        <end position="223"/>
    </location>
</feature>
<dbReference type="EMBL" id="JAAGNN010000008">
    <property type="protein sequence ID" value="KAF4086141.1"/>
    <property type="molecule type" value="Genomic_DNA"/>
</dbReference>
<feature type="compositionally biased region" description="Low complexity" evidence="1">
    <location>
        <begin position="262"/>
        <end position="277"/>
    </location>
</feature>
<feature type="compositionally biased region" description="Basic and acidic residues" evidence="1">
    <location>
        <begin position="152"/>
        <end position="164"/>
    </location>
</feature>
<accession>A0A7J6AW36</accession>
<feature type="region of interest" description="Disordered" evidence="1">
    <location>
        <begin position="1"/>
        <end position="191"/>
    </location>
</feature>
<keyword evidence="3" id="KW-1185">Reference proteome</keyword>
<sequence length="631" mass="68002">MAATEANTEPVQVDAGETKAEEEPSNAESPPAPTEETQPTTEAPQTTEPSADKVKPASEKIWDSFLNKSGLGKVMGGKKKKEHSTVAEEVPAEDPDKASATNPNDQGEEADPKDQSTNQPTTEAATDGQVIEKVPDNEEALQEQKAPGAKPKHGEKSSVRDFIRKPVAKIFSHKSTEKKEGSGDLSKHGKVWSKSLDRLEVADASTAVVDQNEDPHSPEEADKSTSQTTKPMKRWHSFKKLMAQKSHKKSTDEAKDAEEAEGGIADAAGDTGTLDSTTKSEHTGQKRWKLKRSWTFQGIKRDPSIVGIQKPKDKDSSDNLKDENTPEADQGATQISEESKVSDDGEAEEKTNANGEEEKEATATHTKHVDQHVNDIWTSFKKRVIPKSKKAADAGGEDEEPTGEQEQTEEPQASKDSGKTAKSKRTHFNRAVSLKNFILRKGKSTSMDMGDGSAVQKENKEETKDTDGSADTAGATDLPQGGSEDQAATPSESNNGAQVVDEHKSSDGEDKSLPSIPSGEQSDTPHLSEGGDQTEPNVEPKTNGENGYSGAAAEDTTAQNNEPAVKTDVVKDEETNQEDTNCSDKTTIDGKILKQDGNCGTENAVIESVLTMMGPFLSQQKIMSRMTKKRP</sequence>
<feature type="compositionally biased region" description="Basic residues" evidence="1">
    <location>
        <begin position="380"/>
        <end position="389"/>
    </location>
</feature>
<dbReference type="AlphaFoldDB" id="A0A7J6AW36"/>
<feature type="compositionally biased region" description="Basic and acidic residues" evidence="1">
    <location>
        <begin position="337"/>
        <end position="351"/>
    </location>
</feature>
<reference evidence="2 3" key="1">
    <citation type="submission" date="2020-02" db="EMBL/GenBank/DDBJ databases">
        <title>A chromosome-scale genome assembly of the black bullhead catfish (Ameiurus melas).</title>
        <authorList>
            <person name="Wen M."/>
            <person name="Zham M."/>
            <person name="Cabau C."/>
            <person name="Klopp C."/>
            <person name="Donnadieu C."/>
            <person name="Roques C."/>
            <person name="Bouchez O."/>
            <person name="Lampietro C."/>
            <person name="Jouanno E."/>
            <person name="Herpin A."/>
            <person name="Louis A."/>
            <person name="Berthelot C."/>
            <person name="Parey E."/>
            <person name="Roest-Crollius H."/>
            <person name="Braasch I."/>
            <person name="Postlethwait J."/>
            <person name="Robinson-Rechavi M."/>
            <person name="Echchiki A."/>
            <person name="Begum T."/>
            <person name="Montfort J."/>
            <person name="Schartl M."/>
            <person name="Bobe J."/>
            <person name="Guiguen Y."/>
        </authorList>
    </citation>
    <scope>NUCLEOTIDE SEQUENCE [LARGE SCALE GENOMIC DNA]</scope>
    <source>
        <strain evidence="2">M_S1</strain>
        <tissue evidence="2">Blood</tissue>
    </source>
</reference>
<feature type="compositionally biased region" description="Polar residues" evidence="1">
    <location>
        <begin position="1"/>
        <end position="10"/>
    </location>
</feature>
<feature type="compositionally biased region" description="Polar residues" evidence="1">
    <location>
        <begin position="486"/>
        <end position="497"/>
    </location>
</feature>
<feature type="compositionally biased region" description="Basic and acidic residues" evidence="1">
    <location>
        <begin position="50"/>
        <end position="62"/>
    </location>
</feature>
<protein>
    <submittedName>
        <fullName evidence="2">Uncharacterized protein</fullName>
    </submittedName>
</protein>
<evidence type="ECO:0000313" key="3">
    <source>
        <dbReference type="Proteomes" id="UP000593565"/>
    </source>
</evidence>
<gene>
    <name evidence="2" type="ORF">AMELA_G00102740</name>
</gene>
<evidence type="ECO:0000313" key="2">
    <source>
        <dbReference type="EMBL" id="KAF4086141.1"/>
    </source>
</evidence>
<dbReference type="Proteomes" id="UP000593565">
    <property type="component" value="Unassembled WGS sequence"/>
</dbReference>
<feature type="compositionally biased region" description="Polar residues" evidence="1">
    <location>
        <begin position="115"/>
        <end position="124"/>
    </location>
</feature>
<evidence type="ECO:0000256" key="1">
    <source>
        <dbReference type="SAM" id="MobiDB-lite"/>
    </source>
</evidence>
<feature type="region of interest" description="Disordered" evidence="1">
    <location>
        <begin position="203"/>
        <end position="585"/>
    </location>
</feature>
<feature type="compositionally biased region" description="Basic and acidic residues" evidence="1">
    <location>
        <begin position="174"/>
        <end position="187"/>
    </location>
</feature>
<proteinExistence type="predicted"/>
<feature type="compositionally biased region" description="Basic and acidic residues" evidence="1">
    <location>
        <begin position="500"/>
        <end position="512"/>
    </location>
</feature>
<comment type="caution">
    <text evidence="2">The sequence shown here is derived from an EMBL/GenBank/DDBJ whole genome shotgun (WGS) entry which is preliminary data.</text>
</comment>
<name>A0A7J6AW36_AMEME</name>
<feature type="compositionally biased region" description="Basic and acidic residues" evidence="1">
    <location>
        <begin position="457"/>
        <end position="467"/>
    </location>
</feature>
<feature type="compositionally biased region" description="Acidic residues" evidence="1">
    <location>
        <begin position="395"/>
        <end position="409"/>
    </location>
</feature>